<dbReference type="Proteomes" id="UP000243524">
    <property type="component" value="Unassembled WGS sequence"/>
</dbReference>
<name>A0A2I0QT26_9BACI</name>
<evidence type="ECO:0000313" key="1">
    <source>
        <dbReference type="EMBL" id="PKR77476.1"/>
    </source>
</evidence>
<keyword evidence="2" id="KW-1185">Reference proteome</keyword>
<organism evidence="1 2">
    <name type="scientific">Halalkalibacillus sediminis</name>
    <dbReference type="NCBI Taxonomy" id="2018042"/>
    <lineage>
        <taxon>Bacteria</taxon>
        <taxon>Bacillati</taxon>
        <taxon>Bacillota</taxon>
        <taxon>Bacilli</taxon>
        <taxon>Bacillales</taxon>
        <taxon>Bacillaceae</taxon>
        <taxon>Halalkalibacillus</taxon>
    </lineage>
</organism>
<sequence length="67" mass="8085">MEVERMANKSMKQCNICEDVTSEGFYLFLTFICSKCEQEMVHTSPEEEKYQYFIDRLKSNRIQEMLM</sequence>
<dbReference type="AlphaFoldDB" id="A0A2I0QT26"/>
<reference evidence="1 2" key="1">
    <citation type="submission" date="2017-06" db="EMBL/GenBank/DDBJ databases">
        <title>the draft geome sequence of Illustriluteabacillus marina B3227.</title>
        <authorList>
            <person name="He R.-H."/>
            <person name="Du Z.-J."/>
        </authorList>
    </citation>
    <scope>NUCLEOTIDE SEQUENCE [LARGE SCALE GENOMIC DNA]</scope>
    <source>
        <strain evidence="1 2">B3227</strain>
    </source>
</reference>
<protein>
    <submittedName>
        <fullName evidence="1">Sigma-G inhibitor, Gin</fullName>
    </submittedName>
</protein>
<evidence type="ECO:0000313" key="2">
    <source>
        <dbReference type="Proteomes" id="UP000243524"/>
    </source>
</evidence>
<accession>A0A2I0QT26</accession>
<comment type="caution">
    <text evidence="1">The sequence shown here is derived from an EMBL/GenBank/DDBJ whole genome shotgun (WGS) entry which is preliminary data.</text>
</comment>
<dbReference type="EMBL" id="PJNH01000003">
    <property type="protein sequence ID" value="PKR77476.1"/>
    <property type="molecule type" value="Genomic_DNA"/>
</dbReference>
<proteinExistence type="predicted"/>
<dbReference type="InterPro" id="IPR019700">
    <property type="entry name" value="Sigma-G_inhibitor_Gin"/>
</dbReference>
<gene>
    <name evidence="1" type="ORF">CEY16_12180</name>
</gene>
<dbReference type="Pfam" id="PF10764">
    <property type="entry name" value="Gin"/>
    <property type="match status" value="1"/>
</dbReference>